<proteinExistence type="predicted"/>
<protein>
    <recommendedName>
        <fullName evidence="2">Metallophosphoesterase</fullName>
    </recommendedName>
</protein>
<gene>
    <name evidence="1" type="ORF">MIPYR_30251</name>
</gene>
<reference evidence="1" key="1">
    <citation type="submission" date="2016-03" db="EMBL/GenBank/DDBJ databases">
        <authorList>
            <person name="Ploux O."/>
        </authorList>
    </citation>
    <scope>NUCLEOTIDE SEQUENCE</scope>
    <source>
        <strain evidence="1">UC1</strain>
    </source>
</reference>
<evidence type="ECO:0000313" key="1">
    <source>
        <dbReference type="EMBL" id="SBS72839.1"/>
    </source>
</evidence>
<name>A0A1Y5P688_9MICO</name>
<accession>A0A1Y5P688</accession>
<organism evidence="1">
    <name type="scientific">uncultured Microbacterium sp</name>
    <dbReference type="NCBI Taxonomy" id="191216"/>
    <lineage>
        <taxon>Bacteria</taxon>
        <taxon>Bacillati</taxon>
        <taxon>Actinomycetota</taxon>
        <taxon>Actinomycetes</taxon>
        <taxon>Micrococcales</taxon>
        <taxon>Microbacteriaceae</taxon>
        <taxon>Microbacterium</taxon>
        <taxon>environmental samples</taxon>
    </lineage>
</organism>
<dbReference type="EMBL" id="FLQR01000007">
    <property type="protein sequence ID" value="SBS72839.1"/>
    <property type="molecule type" value="Genomic_DNA"/>
</dbReference>
<dbReference type="AlphaFoldDB" id="A0A1Y5P688"/>
<evidence type="ECO:0008006" key="2">
    <source>
        <dbReference type="Google" id="ProtNLM"/>
    </source>
</evidence>
<sequence>MWDVVQPALLMHGHMHAPGAGVADDGRRAISLGADTQAGHLVLLDMATLTVEIPSLREIRAAAGQEGW</sequence>